<evidence type="ECO:0000256" key="1">
    <source>
        <dbReference type="SAM" id="SignalP"/>
    </source>
</evidence>
<feature type="signal peptide" evidence="1">
    <location>
        <begin position="1"/>
        <end position="30"/>
    </location>
</feature>
<protein>
    <recommendedName>
        <fullName evidence="2">Snake toxin/toxin-like domain-containing protein</fullName>
    </recommendedName>
</protein>
<comment type="caution">
    <text evidence="3">The sequence shown here is derived from an EMBL/GenBank/DDBJ whole genome shotgun (WGS) entry which is preliminary data.</text>
</comment>
<dbReference type="OrthoDB" id="5945173at2759"/>
<dbReference type="Proteomes" id="UP000316079">
    <property type="component" value="Unassembled WGS sequence"/>
</dbReference>
<evidence type="ECO:0000313" key="4">
    <source>
        <dbReference type="Proteomes" id="UP000316079"/>
    </source>
</evidence>
<evidence type="ECO:0000313" key="3">
    <source>
        <dbReference type="EMBL" id="TRY94730.1"/>
    </source>
</evidence>
<dbReference type="STRING" id="623744.A0A553QXQ1"/>
<proteinExistence type="predicted"/>
<organism evidence="3 4">
    <name type="scientific">Danionella cerebrum</name>
    <dbReference type="NCBI Taxonomy" id="2873325"/>
    <lineage>
        <taxon>Eukaryota</taxon>
        <taxon>Metazoa</taxon>
        <taxon>Chordata</taxon>
        <taxon>Craniata</taxon>
        <taxon>Vertebrata</taxon>
        <taxon>Euteleostomi</taxon>
        <taxon>Actinopterygii</taxon>
        <taxon>Neopterygii</taxon>
        <taxon>Teleostei</taxon>
        <taxon>Ostariophysi</taxon>
        <taxon>Cypriniformes</taxon>
        <taxon>Danionidae</taxon>
        <taxon>Danioninae</taxon>
        <taxon>Danionella</taxon>
    </lineage>
</organism>
<dbReference type="InterPro" id="IPR045860">
    <property type="entry name" value="Snake_toxin-like_sf"/>
</dbReference>
<feature type="domain" description="Snake toxin/toxin-like" evidence="2">
    <location>
        <begin position="74"/>
        <end position="149"/>
    </location>
</feature>
<dbReference type="Pfam" id="PF00087">
    <property type="entry name" value="Toxin_TOLIP"/>
    <property type="match status" value="1"/>
</dbReference>
<evidence type="ECO:0000259" key="2">
    <source>
        <dbReference type="Pfam" id="PF00087"/>
    </source>
</evidence>
<dbReference type="Gene3D" id="2.10.60.10">
    <property type="entry name" value="CD59"/>
    <property type="match status" value="1"/>
</dbReference>
<sequence>MLRCRTPSSIRAMMPLFVALLLSTVFLSRALQLTCNVCPARSCYPPTLTCSSPCGATTTSVYTDLPAQPLNGRKCFVCNGTDCSRTLACEGAETHCFTATVQGIGGQTLAKGCSSRRLCGINGTQALVLPARSPALGNFSRCCEGNLCNAAHSWRAHAWSVVALSFIFSPEPPSIPV</sequence>
<dbReference type="SUPFAM" id="SSF57302">
    <property type="entry name" value="Snake toxin-like"/>
    <property type="match status" value="1"/>
</dbReference>
<feature type="chain" id="PRO_5021983888" description="Snake toxin/toxin-like domain-containing protein" evidence="1">
    <location>
        <begin position="31"/>
        <end position="177"/>
    </location>
</feature>
<dbReference type="EMBL" id="SRMA01025430">
    <property type="protein sequence ID" value="TRY94730.1"/>
    <property type="molecule type" value="Genomic_DNA"/>
</dbReference>
<keyword evidence="1" id="KW-0732">Signal</keyword>
<accession>A0A553QXQ1</accession>
<dbReference type="AlphaFoldDB" id="A0A553QXQ1"/>
<gene>
    <name evidence="3" type="ORF">DNTS_021618</name>
</gene>
<reference evidence="3 4" key="1">
    <citation type="journal article" date="2019" name="Sci. Data">
        <title>Hybrid genome assembly and annotation of Danionella translucida.</title>
        <authorList>
            <person name="Kadobianskyi M."/>
            <person name="Schulze L."/>
            <person name="Schuelke M."/>
            <person name="Judkewitz B."/>
        </authorList>
    </citation>
    <scope>NUCLEOTIDE SEQUENCE [LARGE SCALE GENOMIC DNA]</scope>
    <source>
        <strain evidence="3 4">Bolton</strain>
    </source>
</reference>
<keyword evidence="4" id="KW-1185">Reference proteome</keyword>
<dbReference type="InterPro" id="IPR035076">
    <property type="entry name" value="Toxin/TOLIP"/>
</dbReference>
<name>A0A553QXQ1_9TELE</name>